<evidence type="ECO:0000259" key="1">
    <source>
        <dbReference type="Pfam" id="PF09278"/>
    </source>
</evidence>
<name>A0A921JRQ0_9ACTN</name>
<dbReference type="EMBL" id="DYZF01000183">
    <property type="protein sequence ID" value="HJE51743.1"/>
    <property type="molecule type" value="Genomic_DNA"/>
</dbReference>
<dbReference type="Gene3D" id="1.10.1660.10">
    <property type="match status" value="1"/>
</dbReference>
<evidence type="ECO:0000313" key="3">
    <source>
        <dbReference type="Proteomes" id="UP000712713"/>
    </source>
</evidence>
<dbReference type="AlphaFoldDB" id="A0A921JRQ0"/>
<dbReference type="InterPro" id="IPR009061">
    <property type="entry name" value="DNA-bd_dom_put_sf"/>
</dbReference>
<protein>
    <submittedName>
        <fullName evidence="2">MerR family DNA-binding protein</fullName>
    </submittedName>
</protein>
<feature type="domain" description="Transcription regulator MerR DNA binding" evidence="1">
    <location>
        <begin position="1"/>
        <end position="46"/>
    </location>
</feature>
<organism evidence="2 3">
    <name type="scientific">Tessaracoccus flavescens</name>
    <dbReference type="NCBI Taxonomy" id="399497"/>
    <lineage>
        <taxon>Bacteria</taxon>
        <taxon>Bacillati</taxon>
        <taxon>Actinomycetota</taxon>
        <taxon>Actinomycetes</taxon>
        <taxon>Propionibacteriales</taxon>
        <taxon>Propionibacteriaceae</taxon>
        <taxon>Tessaracoccus</taxon>
    </lineage>
</organism>
<dbReference type="SUPFAM" id="SSF46955">
    <property type="entry name" value="Putative DNA-binding domain"/>
    <property type="match status" value="1"/>
</dbReference>
<keyword evidence="2" id="KW-0238">DNA-binding</keyword>
<dbReference type="GO" id="GO:0003677">
    <property type="term" value="F:DNA binding"/>
    <property type="evidence" value="ECO:0007669"/>
    <property type="project" value="UniProtKB-KW"/>
</dbReference>
<comment type="caution">
    <text evidence="2">The sequence shown here is derived from an EMBL/GenBank/DDBJ whole genome shotgun (WGS) entry which is preliminary data.</text>
</comment>
<dbReference type="Pfam" id="PF09278">
    <property type="entry name" value="MerR-DNA-bind"/>
    <property type="match status" value="1"/>
</dbReference>
<reference evidence="2" key="1">
    <citation type="journal article" date="2021" name="PeerJ">
        <title>Extensive microbial diversity within the chicken gut microbiome revealed by metagenomics and culture.</title>
        <authorList>
            <person name="Gilroy R."/>
            <person name="Ravi A."/>
            <person name="Getino M."/>
            <person name="Pursley I."/>
            <person name="Horton D.L."/>
            <person name="Alikhan N.F."/>
            <person name="Baker D."/>
            <person name="Gharbi K."/>
            <person name="Hall N."/>
            <person name="Watson M."/>
            <person name="Adriaenssens E.M."/>
            <person name="Foster-Nyarko E."/>
            <person name="Jarju S."/>
            <person name="Secka A."/>
            <person name="Antonio M."/>
            <person name="Oren A."/>
            <person name="Chaudhuri R.R."/>
            <person name="La Ragione R."/>
            <person name="Hildebrand F."/>
            <person name="Pallen M.J."/>
        </authorList>
    </citation>
    <scope>NUCLEOTIDE SEQUENCE</scope>
    <source>
        <strain evidence="2">ChiGjej3B3-7470</strain>
    </source>
</reference>
<dbReference type="InterPro" id="IPR015358">
    <property type="entry name" value="Tscrpt_reg_MerR_DNA-bd"/>
</dbReference>
<gene>
    <name evidence="2" type="ORF">K8V15_07165</name>
</gene>
<accession>A0A921JRQ0</accession>
<sequence length="83" mass="9024">MRQVLQIRDADVAPCQRVGDLLDDRLTDVDRRIAALQALRESITTLRAQASRADEAACPPSRPAASSSRLGRIVSVCCMVTIC</sequence>
<dbReference type="Proteomes" id="UP000712713">
    <property type="component" value="Unassembled WGS sequence"/>
</dbReference>
<proteinExistence type="predicted"/>
<evidence type="ECO:0000313" key="2">
    <source>
        <dbReference type="EMBL" id="HJE51743.1"/>
    </source>
</evidence>
<reference evidence="2" key="2">
    <citation type="submission" date="2021-09" db="EMBL/GenBank/DDBJ databases">
        <authorList>
            <person name="Gilroy R."/>
        </authorList>
    </citation>
    <scope>NUCLEOTIDE SEQUENCE</scope>
    <source>
        <strain evidence="2">ChiGjej3B3-7470</strain>
    </source>
</reference>